<dbReference type="PANTHER" id="PTHR34217:SF1">
    <property type="entry name" value="CARBOXYPEPTIDASE 1"/>
    <property type="match status" value="1"/>
</dbReference>
<feature type="binding site" evidence="2">
    <location>
        <position position="268"/>
    </location>
    <ligand>
        <name>Zn(2+)</name>
        <dbReference type="ChEBI" id="CHEBI:29105"/>
        <note>catalytic</note>
    </ligand>
</feature>
<evidence type="ECO:0000313" key="4">
    <source>
        <dbReference type="EMBL" id="ATC64524.1"/>
    </source>
</evidence>
<dbReference type="PROSITE" id="PS52034">
    <property type="entry name" value="PEPTIDASE_M32"/>
    <property type="match status" value="1"/>
</dbReference>
<name>A0A290Q7P5_9BACT</name>
<dbReference type="EC" id="3.4.17.19" evidence="1"/>
<feature type="binding site" evidence="2">
    <location>
        <position position="294"/>
    </location>
    <ligand>
        <name>Zn(2+)</name>
        <dbReference type="ChEBI" id="CHEBI:29105"/>
        <note>catalytic</note>
    </ligand>
</feature>
<dbReference type="PRINTS" id="PR00998">
    <property type="entry name" value="CRBOXYPTASET"/>
</dbReference>
<keyword evidence="1" id="KW-0378">Hydrolase</keyword>
<gene>
    <name evidence="4" type="ORF">CMV30_11485</name>
</gene>
<dbReference type="PIRSF" id="PIRSF006615">
    <property type="entry name" value="Zn_crbxpep_Taq"/>
    <property type="match status" value="1"/>
</dbReference>
<evidence type="ECO:0000313" key="5">
    <source>
        <dbReference type="Proteomes" id="UP000217265"/>
    </source>
</evidence>
<dbReference type="GO" id="GO:0004181">
    <property type="term" value="F:metallocarboxypeptidase activity"/>
    <property type="evidence" value="ECO:0007669"/>
    <property type="project" value="UniProtKB-UniRule"/>
</dbReference>
<dbReference type="Proteomes" id="UP000217265">
    <property type="component" value="Chromosome"/>
</dbReference>
<dbReference type="AlphaFoldDB" id="A0A290Q7P5"/>
<dbReference type="SUPFAM" id="SSF55486">
    <property type="entry name" value="Metalloproteases ('zincins'), catalytic domain"/>
    <property type="match status" value="1"/>
</dbReference>
<dbReference type="EMBL" id="CP023344">
    <property type="protein sequence ID" value="ATC64524.1"/>
    <property type="molecule type" value="Genomic_DNA"/>
</dbReference>
<keyword evidence="2" id="KW-0862">Zinc</keyword>
<dbReference type="InterPro" id="IPR001333">
    <property type="entry name" value="Peptidase_M32_Taq"/>
</dbReference>
<keyword evidence="1" id="KW-0645">Protease</keyword>
<organism evidence="4 5">
    <name type="scientific">Nibricoccus aquaticus</name>
    <dbReference type="NCBI Taxonomy" id="2576891"/>
    <lineage>
        <taxon>Bacteria</taxon>
        <taxon>Pseudomonadati</taxon>
        <taxon>Verrucomicrobiota</taxon>
        <taxon>Opitutia</taxon>
        <taxon>Opitutales</taxon>
        <taxon>Opitutaceae</taxon>
        <taxon>Nibricoccus</taxon>
    </lineage>
</organism>
<keyword evidence="1 2" id="KW-0479">Metal-binding</keyword>
<dbReference type="KEGG" id="vbh:CMV30_11485"/>
<dbReference type="CDD" id="cd06460">
    <property type="entry name" value="M32_Taq"/>
    <property type="match status" value="1"/>
</dbReference>
<keyword evidence="1" id="KW-0482">Metalloprotease</keyword>
<dbReference type="GO" id="GO:0006508">
    <property type="term" value="P:proteolysis"/>
    <property type="evidence" value="ECO:0007669"/>
    <property type="project" value="UniProtKB-UniRule"/>
</dbReference>
<comment type="function">
    <text evidence="1">Broad specificity carboxypetidase that releases amino acids sequentially from the C-terminus, including neutral, aromatic, polar and basic residues.</text>
</comment>
<dbReference type="GO" id="GO:0046872">
    <property type="term" value="F:metal ion binding"/>
    <property type="evidence" value="ECO:0007669"/>
    <property type="project" value="UniProtKB-KW"/>
</dbReference>
<proteinExistence type="inferred from homology"/>
<protein>
    <recommendedName>
        <fullName evidence="1">Metal-dependent carboxypeptidase</fullName>
        <ecNumber evidence="1">3.4.17.19</ecNumber>
    </recommendedName>
</protein>
<feature type="active site" description="Proton donor/acceptor" evidence="3">
    <location>
        <position position="265"/>
    </location>
</feature>
<dbReference type="RefSeq" id="WP_096056155.1">
    <property type="nucleotide sequence ID" value="NZ_CP023344.1"/>
</dbReference>
<comment type="catalytic activity">
    <reaction evidence="1">
        <text>Release of a C-terminal amino acid with broad specificity, except for -Pro.</text>
        <dbReference type="EC" id="3.4.17.19"/>
    </reaction>
</comment>
<comment type="cofactor">
    <cofactor evidence="2">
        <name>Zn(2+)</name>
        <dbReference type="ChEBI" id="CHEBI:29105"/>
    </cofactor>
    <text evidence="2">Binds 1 zinc ion per subunit.</text>
</comment>
<feature type="binding site" evidence="2">
    <location>
        <position position="264"/>
    </location>
    <ligand>
        <name>Zn(2+)</name>
        <dbReference type="ChEBI" id="CHEBI:29105"/>
        <note>catalytic</note>
    </ligand>
</feature>
<dbReference type="OrthoDB" id="9772308at2"/>
<evidence type="ECO:0000256" key="2">
    <source>
        <dbReference type="PIRSR" id="PIRSR006615-1"/>
    </source>
</evidence>
<reference evidence="4 5" key="1">
    <citation type="submission" date="2017-09" db="EMBL/GenBank/DDBJ databases">
        <title>Complete genome sequence of Verrucomicrobial strain HZ-65, isolated from freshwater.</title>
        <authorList>
            <person name="Choi A."/>
        </authorList>
    </citation>
    <scope>NUCLEOTIDE SEQUENCE [LARGE SCALE GENOMIC DNA]</scope>
    <source>
        <strain evidence="4 5">HZ-65</strain>
    </source>
</reference>
<dbReference type="Gene3D" id="1.10.1370.30">
    <property type="match status" value="1"/>
</dbReference>
<dbReference type="PANTHER" id="PTHR34217">
    <property type="entry name" value="METAL-DEPENDENT CARBOXYPEPTIDASE"/>
    <property type="match status" value="1"/>
</dbReference>
<accession>A0A290Q7P5</accession>
<keyword evidence="5" id="KW-1185">Reference proteome</keyword>
<dbReference type="Pfam" id="PF02074">
    <property type="entry name" value="Peptidase_M32"/>
    <property type="match status" value="1"/>
</dbReference>
<evidence type="ECO:0000256" key="3">
    <source>
        <dbReference type="PIRSR" id="PIRSR006615-2"/>
    </source>
</evidence>
<sequence>MTNTTDAFSELNTRLRRAQLLDSIGQLLGWDEQVNLPADSVAHRAAQHAALAETAHAALSDPKIGELLAVLEAQVKTLTSDQQIVVRWARRDYDRATKLPAEFVREKAEQGSRGYHAWAEAKKNADFASYAPVLEKNLELAKREAGYLGQAAAPYDYMIDKHDPGMSAAVIEKLFDELKAGLVPFVREVTASKTKARADLMRGFPVEQQRAFLREVTQKIGFNYERGRIDVSLHPFCSGTGADIRMTTRFDADNPLDSLFSSIHETGHGLYEQGLASDQHHTALGQAAGMGVHESQSRLWENQVARSRGFWKFFEPKFRTAFSEQLKDVSSDEFYLAINAVEPTLIRVDADEVTYNLHVVLRFELEKKLFAGTLAVRDLPKAWNESAQALLGLTPANDREGVLQDVHWSDGAFGYFPSYCIGNMMAAQLWYHALSLRPQLEEEFARGDFTWLLGWLREMIHAQGKRLDTLGLVRHATGEELSPKWLLRYLRERYGALYLK</sequence>
<evidence type="ECO:0000256" key="1">
    <source>
        <dbReference type="PIRNR" id="PIRNR006615"/>
    </source>
</evidence>
<comment type="similarity">
    <text evidence="1">Belongs to the peptidase M32 family.</text>
</comment>
<keyword evidence="1 4" id="KW-0121">Carboxypeptidase</keyword>